<sequence>MIEKAFLFVPFLLVSCSDDSGDDKLTSNVFADSAESCSYVASEASCQNTLAKSVLEDSIEIIKQKDGSFVLRKTLIAECPEVASVSKVSIESKSDTLFVSIDYDYVPADTIITVNDSLGTVDTTYLPIRRRCVCFSNFEINIPVKFSDAKYLTFGKSEGTVFNIVYRE</sequence>
<keyword evidence="2" id="KW-0449">Lipoprotein</keyword>
<gene>
    <name evidence="1" type="ordered locus">Fisuc_0524</name>
    <name evidence="2" type="ordered locus">FSU_0946</name>
</gene>
<proteinExistence type="predicted"/>
<organism evidence="2 3">
    <name type="scientific">Fibrobacter succinogenes (strain ATCC 19169 / S85)</name>
    <dbReference type="NCBI Taxonomy" id="59374"/>
    <lineage>
        <taxon>Bacteria</taxon>
        <taxon>Pseudomonadati</taxon>
        <taxon>Fibrobacterota</taxon>
        <taxon>Fibrobacteria</taxon>
        <taxon>Fibrobacterales</taxon>
        <taxon>Fibrobacteraceae</taxon>
        <taxon>Fibrobacter</taxon>
    </lineage>
</organism>
<dbReference type="Proteomes" id="UP000000517">
    <property type="component" value="Chromosome"/>
</dbReference>
<dbReference type="Proteomes" id="UP000001497">
    <property type="component" value="Chromosome"/>
</dbReference>
<evidence type="ECO:0000313" key="1">
    <source>
        <dbReference type="EMBL" id="ACX74136.1"/>
    </source>
</evidence>
<accession>C9RLX4</accession>
<dbReference type="AlphaFoldDB" id="C9RLX4"/>
<keyword evidence="4" id="KW-1185">Reference proteome</keyword>
<dbReference type="EMBL" id="CP002158">
    <property type="protein sequence ID" value="ADL27019.1"/>
    <property type="molecule type" value="Genomic_DNA"/>
</dbReference>
<dbReference type="RefSeq" id="WP_012820366.1">
    <property type="nucleotide sequence ID" value="NC_013410.1"/>
</dbReference>
<dbReference type="HOGENOM" id="CLU_1584023_0_0_0"/>
<reference evidence="3" key="2">
    <citation type="submission" date="2010-08" db="EMBL/GenBank/DDBJ databases">
        <title>Complete sequence of Fibrobacter succinogenes subsp. succinogenes S85.</title>
        <authorList>
            <person name="Durkin A.S."/>
            <person name="Nelson K.E."/>
            <person name="Morrison M."/>
            <person name="Forsberg C.W."/>
            <person name="Wilson D.B."/>
            <person name="Russell J.B."/>
            <person name="Cann I.K.O."/>
            <person name="Mackie R.I."/>
            <person name="White B.A."/>
        </authorList>
    </citation>
    <scope>NUCLEOTIDE SEQUENCE [LARGE SCALE GENOMIC DNA]</scope>
    <source>
        <strain evidence="3">ATCC 19169 / S85</strain>
    </source>
</reference>
<reference evidence="2" key="3">
    <citation type="submission" date="2010-08" db="EMBL/GenBank/DDBJ databases">
        <authorList>
            <person name="Durkin A.S."/>
            <person name="Nelson K.E."/>
            <person name="Morrison M."/>
            <person name="Forsberg C.W."/>
            <person name="Wilson D.B."/>
            <person name="Russell J.B."/>
            <person name="Cann I.K.O."/>
            <person name="Mackie R.I."/>
            <person name="White B.A."/>
        </authorList>
    </citation>
    <scope>NUCLEOTIDE SEQUENCE</scope>
    <source>
        <strain evidence="2">S85</strain>
    </source>
</reference>
<protein>
    <submittedName>
        <fullName evidence="2">Putative lipoprotein</fullName>
    </submittedName>
</protein>
<dbReference type="STRING" id="59374.FSU_0946"/>
<reference evidence="1 4" key="1">
    <citation type="submission" date="2009-10" db="EMBL/GenBank/DDBJ databases">
        <title>Complete sequence of Fibrobacter succinogenes subsp. succinogenes S85.</title>
        <authorList>
            <consortium name="US DOE Joint Genome Institute"/>
            <person name="Lucas S."/>
            <person name="Copeland A."/>
            <person name="Lapidus A."/>
            <person name="Glavina del Rio T."/>
            <person name="Tice H."/>
            <person name="Bruce D."/>
            <person name="Goodwin L."/>
            <person name="Pitluck S."/>
            <person name="Chertkov O."/>
            <person name="Detter J.C."/>
            <person name="Han C."/>
            <person name="Tapia R."/>
            <person name="Larimer F."/>
            <person name="Land M."/>
            <person name="Hauser L."/>
            <person name="Kyrpides N."/>
            <person name="Mikhailova N."/>
            <person name="Weimer P.J."/>
            <person name="Stevenson D.M."/>
            <person name="Boyum J."/>
            <person name="Brumm P.I."/>
            <person name="Mead D."/>
        </authorList>
    </citation>
    <scope>NUCLEOTIDE SEQUENCE [LARGE SCALE GENOMIC DNA]</scope>
    <source>
        <strain evidence="4">ATCC 19169 / S85</strain>
        <strain evidence="1">S85</strain>
    </source>
</reference>
<evidence type="ECO:0000313" key="3">
    <source>
        <dbReference type="Proteomes" id="UP000000517"/>
    </source>
</evidence>
<dbReference type="PROSITE" id="PS51257">
    <property type="entry name" value="PROKAR_LIPOPROTEIN"/>
    <property type="match status" value="1"/>
</dbReference>
<evidence type="ECO:0000313" key="2">
    <source>
        <dbReference type="EMBL" id="ADL27019.1"/>
    </source>
</evidence>
<dbReference type="KEGG" id="fsu:Fisuc_0524"/>
<dbReference type="EMBL" id="CP001792">
    <property type="protein sequence ID" value="ACX74136.1"/>
    <property type="molecule type" value="Genomic_DNA"/>
</dbReference>
<name>C9RLX4_FIBSS</name>
<evidence type="ECO:0000313" key="4">
    <source>
        <dbReference type="Proteomes" id="UP000001497"/>
    </source>
</evidence>
<dbReference type="KEGG" id="fsc:FSU_0946"/>